<dbReference type="SMART" id="SM00015">
    <property type="entry name" value="IQ"/>
    <property type="match status" value="2"/>
</dbReference>
<dbReference type="Proteomes" id="UP000007797">
    <property type="component" value="Unassembled WGS sequence"/>
</dbReference>
<dbReference type="OMA" id="LYEESRW"/>
<dbReference type="InterPro" id="IPR001202">
    <property type="entry name" value="WW_dom"/>
</dbReference>
<gene>
    <name evidence="3" type="ORF">DFA_10002</name>
</gene>
<feature type="region of interest" description="Disordered" evidence="1">
    <location>
        <begin position="271"/>
        <end position="329"/>
    </location>
</feature>
<dbReference type="OrthoDB" id="187617at2759"/>
<dbReference type="CDD" id="cd00201">
    <property type="entry name" value="WW"/>
    <property type="match status" value="2"/>
</dbReference>
<feature type="region of interest" description="Disordered" evidence="1">
    <location>
        <begin position="1"/>
        <end position="42"/>
    </location>
</feature>
<sequence>MDYDDSLLASPRLNLPPPPPMDFGKWDNNNNNNHSSPTMVAPPPPVFDIGSLPPPAMDFSSLPPPPLVDLALLPPPIDFAISSSLPPPLSSSTSTTPSTIELEKAAIKIQSCWRGHCERKQFKKLRLSIIIIQKLYKGWIARKAYKKLLEESRWMRDIPPPSSAKLNIVTRTKGITGRKRPTRGAKVATKEVIDMTPAPSNDTYDEDEPLEKQTQQPKLVNMGNNMLVPKFDPTAITLKSRAAAGGGSVAALKERPVSVSNPEMLFKLKKTGNLSSSSGDVEPVDSGAGSNSADSTPVFSPINLRKTPNQPPSSSGLGSAPNSLPSSPLVPLKRVQQQSANPMASSFDSAFLPPPPMGFNISSGSSSLSSSSNSSLPPPPSFEDLPPPISTAATLPPPPPSFGSFPPPPPILSPRDPVPIPSPSSLPPPPSLSNNNINNNINNLPPPPLATSSKPIPKTSRSMLNFPLPGGVSSTSNNNNNNEPIFGSPPPIPPVYKTPSNIPAPIKVNNNNNNNSNSNSNLPPPPTFSNLPPPPLQSSNNLPPPPTFSNLPPPPLQSSNNLPPPPLQSSNNNLPPPPKFTNPPPTVLPSIIPNLPPPPQFTTTTKQNIPPPLVTSISQPKMTLPPMMVKLPPLQSNNSINIQTPNVPVTTPTATQQQQQTTRQLKPGWREFSTPEGKKYYHNKDENKTTWDSNEATISPTISLPPPPMPANLPPPPPPLASEVAHTIPQDYWIEYTTADGKYYYHNKTNNTTVWSRPTGVEIHLPKQQQQQNNGNNSNNTTATTGKTTTATLPTSTSSTNIVTMNKDEKKRVGGVLSLFLKKRPTKQDLETKFLDHPADGATNLSVQSSEKGKKKGRKYKQNNNYG</sequence>
<dbReference type="PROSITE" id="PS50020">
    <property type="entry name" value="WW_DOMAIN_2"/>
    <property type="match status" value="2"/>
</dbReference>
<dbReference type="RefSeq" id="XP_004351896.1">
    <property type="nucleotide sequence ID" value="XM_004351844.1"/>
</dbReference>
<feature type="compositionally biased region" description="Polar residues" evidence="1">
    <location>
        <begin position="288"/>
        <end position="298"/>
    </location>
</feature>
<dbReference type="EMBL" id="GL883026">
    <property type="protein sequence ID" value="EGG15176.1"/>
    <property type="molecule type" value="Genomic_DNA"/>
</dbReference>
<dbReference type="InterPro" id="IPR039726">
    <property type="entry name" value="Prp40-like"/>
</dbReference>
<dbReference type="KEGG" id="dfa:DFA_10002"/>
<dbReference type="SUPFAM" id="SSF51045">
    <property type="entry name" value="WW domain"/>
    <property type="match status" value="2"/>
</dbReference>
<keyword evidence="4" id="KW-1185">Reference proteome</keyword>
<evidence type="ECO:0000259" key="2">
    <source>
        <dbReference type="PROSITE" id="PS50020"/>
    </source>
</evidence>
<dbReference type="GO" id="GO:0071004">
    <property type="term" value="C:U2-type prespliceosome"/>
    <property type="evidence" value="ECO:0007669"/>
    <property type="project" value="TreeGrafter"/>
</dbReference>
<dbReference type="Pfam" id="PF00612">
    <property type="entry name" value="IQ"/>
    <property type="match status" value="2"/>
</dbReference>
<dbReference type="InterPro" id="IPR036020">
    <property type="entry name" value="WW_dom_sf"/>
</dbReference>
<dbReference type="InterPro" id="IPR027417">
    <property type="entry name" value="P-loop_NTPase"/>
</dbReference>
<proteinExistence type="predicted"/>
<dbReference type="GO" id="GO:0005685">
    <property type="term" value="C:U1 snRNP"/>
    <property type="evidence" value="ECO:0007669"/>
    <property type="project" value="TreeGrafter"/>
</dbReference>
<dbReference type="InterPro" id="IPR000048">
    <property type="entry name" value="IQ_motif_EF-hand-BS"/>
</dbReference>
<feature type="region of interest" description="Disordered" evidence="1">
    <location>
        <begin position="362"/>
        <end position="613"/>
    </location>
</feature>
<feature type="compositionally biased region" description="Polar residues" evidence="1">
    <location>
        <begin position="450"/>
        <end position="463"/>
    </location>
</feature>
<dbReference type="SMART" id="SM00456">
    <property type="entry name" value="WW"/>
    <property type="match status" value="2"/>
</dbReference>
<feature type="compositionally biased region" description="Low complexity" evidence="1">
    <location>
        <begin position="509"/>
        <end position="521"/>
    </location>
</feature>
<dbReference type="GO" id="GO:0045292">
    <property type="term" value="P:mRNA cis splicing, via spliceosome"/>
    <property type="evidence" value="ECO:0007669"/>
    <property type="project" value="InterPro"/>
</dbReference>
<dbReference type="PANTHER" id="PTHR11864:SF0">
    <property type="entry name" value="PRP40 PRE-MRNA PROCESSING FACTOR 40 HOMOLOG A (YEAST)"/>
    <property type="match status" value="1"/>
</dbReference>
<feature type="compositionally biased region" description="Low complexity" evidence="1">
    <location>
        <begin position="312"/>
        <end position="329"/>
    </location>
</feature>
<feature type="compositionally biased region" description="Pro residues" evidence="1">
    <location>
        <begin position="376"/>
        <end position="431"/>
    </location>
</feature>
<feature type="region of interest" description="Disordered" evidence="1">
    <location>
        <begin position="767"/>
        <end position="799"/>
    </location>
</feature>
<feature type="domain" description="WW" evidence="2">
    <location>
        <begin position="663"/>
        <end position="696"/>
    </location>
</feature>
<dbReference type="AlphaFoldDB" id="F4Q907"/>
<feature type="compositionally biased region" description="Pro residues" evidence="1">
    <location>
        <begin position="487"/>
        <end position="496"/>
    </location>
</feature>
<feature type="region of interest" description="Disordered" evidence="1">
    <location>
        <begin position="832"/>
        <end position="867"/>
    </location>
</feature>
<feature type="compositionally biased region" description="Low complexity" evidence="1">
    <location>
        <begin position="362"/>
        <end position="375"/>
    </location>
</feature>
<evidence type="ECO:0000313" key="3">
    <source>
        <dbReference type="EMBL" id="EGG15176.1"/>
    </source>
</evidence>
<evidence type="ECO:0000313" key="4">
    <source>
        <dbReference type="Proteomes" id="UP000007797"/>
    </source>
</evidence>
<feature type="domain" description="WW" evidence="2">
    <location>
        <begin position="733"/>
        <end position="760"/>
    </location>
</feature>
<feature type="compositionally biased region" description="Basic and acidic residues" evidence="1">
    <location>
        <begin position="676"/>
        <end position="689"/>
    </location>
</feature>
<dbReference type="SUPFAM" id="SSF52540">
    <property type="entry name" value="P-loop containing nucleoside triphosphate hydrolases"/>
    <property type="match status" value="1"/>
</dbReference>
<dbReference type="GeneID" id="14867171"/>
<evidence type="ECO:0000256" key="1">
    <source>
        <dbReference type="SAM" id="MobiDB-lite"/>
    </source>
</evidence>
<name>F4Q907_CACFS</name>
<feature type="region of interest" description="Disordered" evidence="1">
    <location>
        <begin position="196"/>
        <end position="215"/>
    </location>
</feature>
<dbReference type="STRING" id="1054147.F4Q907"/>
<feature type="region of interest" description="Disordered" evidence="1">
    <location>
        <begin position="648"/>
        <end position="711"/>
    </location>
</feature>
<feature type="compositionally biased region" description="Pro residues" evidence="1">
    <location>
        <begin position="522"/>
        <end position="567"/>
    </location>
</feature>
<feature type="compositionally biased region" description="Pro residues" evidence="1">
    <location>
        <begin position="574"/>
        <end position="587"/>
    </location>
</feature>
<dbReference type="PRINTS" id="PR01217">
    <property type="entry name" value="PRICHEXTENSN"/>
</dbReference>
<dbReference type="Gene3D" id="2.20.70.10">
    <property type="match status" value="2"/>
</dbReference>
<reference evidence="4" key="1">
    <citation type="journal article" date="2011" name="Genome Res.">
        <title>Phylogeny-wide analysis of social amoeba genomes highlights ancient origins for complex intercellular communication.</title>
        <authorList>
            <person name="Heidel A.J."/>
            <person name="Lawal H.M."/>
            <person name="Felder M."/>
            <person name="Schilde C."/>
            <person name="Helps N.R."/>
            <person name="Tunggal B."/>
            <person name="Rivero F."/>
            <person name="John U."/>
            <person name="Schleicher M."/>
            <person name="Eichinger L."/>
            <person name="Platzer M."/>
            <person name="Noegel A.A."/>
            <person name="Schaap P."/>
            <person name="Gloeckner G."/>
        </authorList>
    </citation>
    <scope>NUCLEOTIDE SEQUENCE [LARGE SCALE GENOMIC DNA]</scope>
    <source>
        <strain evidence="4">SH3</strain>
    </source>
</reference>
<feature type="compositionally biased region" description="Low complexity" evidence="1">
    <location>
        <begin position="432"/>
        <end position="443"/>
    </location>
</feature>
<dbReference type="PANTHER" id="PTHR11864">
    <property type="entry name" value="PRE-MRNA-PROCESSING PROTEIN PRP40"/>
    <property type="match status" value="1"/>
</dbReference>
<dbReference type="GO" id="GO:0003723">
    <property type="term" value="F:RNA binding"/>
    <property type="evidence" value="ECO:0007669"/>
    <property type="project" value="TreeGrafter"/>
</dbReference>
<protein>
    <recommendedName>
        <fullName evidence="2">WW domain-containing protein</fullName>
    </recommendedName>
</protein>
<organism evidence="3 4">
    <name type="scientific">Cavenderia fasciculata</name>
    <name type="common">Slime mold</name>
    <name type="synonym">Dictyostelium fasciculatum</name>
    <dbReference type="NCBI Taxonomy" id="261658"/>
    <lineage>
        <taxon>Eukaryota</taxon>
        <taxon>Amoebozoa</taxon>
        <taxon>Evosea</taxon>
        <taxon>Eumycetozoa</taxon>
        <taxon>Dictyostelia</taxon>
        <taxon>Acytosteliales</taxon>
        <taxon>Cavenderiaceae</taxon>
        <taxon>Cavenderia</taxon>
    </lineage>
</organism>
<dbReference type="CDD" id="cd23767">
    <property type="entry name" value="IQCD"/>
    <property type="match status" value="2"/>
</dbReference>
<dbReference type="PROSITE" id="PS50096">
    <property type="entry name" value="IQ"/>
    <property type="match status" value="2"/>
</dbReference>
<accession>F4Q907</accession>
<dbReference type="Pfam" id="PF00397">
    <property type="entry name" value="WW"/>
    <property type="match status" value="1"/>
</dbReference>
<feature type="compositionally biased region" description="Low complexity" evidence="1">
    <location>
        <begin position="648"/>
        <end position="664"/>
    </location>
</feature>
<dbReference type="Gene3D" id="1.20.5.190">
    <property type="match status" value="1"/>
</dbReference>